<proteinExistence type="predicted"/>
<keyword evidence="1" id="KW-0732">Signal</keyword>
<dbReference type="Proteomes" id="UP000248340">
    <property type="component" value="Unassembled WGS sequence"/>
</dbReference>
<evidence type="ECO:0008006" key="4">
    <source>
        <dbReference type="Google" id="ProtNLM"/>
    </source>
</evidence>
<feature type="chain" id="PRO_5016400619" description="Concanavalin A-like lectin/glucanase" evidence="1">
    <location>
        <begin position="19"/>
        <end position="243"/>
    </location>
</feature>
<dbReference type="OrthoDB" id="5086500at2759"/>
<keyword evidence="3" id="KW-1185">Reference proteome</keyword>
<sequence>MLRLETLAALAVLSLANAQSTVGFGPYFSLGPTQSWIREATTTLVLPEVPSPVADRLALWPGMGTSGGDLIQALAVTFSDPDANCGGTSGQWCIWASTLEGTQLGGTQVPANAGDKVTMEYKYNDSTAKYDQTVSLNGKVVSTLSTSSGQAQGWGTAVECQDDACKGTARAHRNFPQPVISNFRKKSNPGAEYIDTTIVLNAADSTFAGTLATNEITSTGLKTSDSKTFTVETINVQAHTYDL</sequence>
<protein>
    <recommendedName>
        <fullName evidence="4">Concanavalin A-like lectin/glucanase</fullName>
    </recommendedName>
</protein>
<gene>
    <name evidence="2" type="ORF">BO82DRAFT_365409</name>
</gene>
<dbReference type="VEuPathDB" id="FungiDB:BO82DRAFT_365409"/>
<reference evidence="2 3" key="1">
    <citation type="submission" date="2016-12" db="EMBL/GenBank/DDBJ databases">
        <title>The genomes of Aspergillus section Nigri reveals drivers in fungal speciation.</title>
        <authorList>
            <consortium name="DOE Joint Genome Institute"/>
            <person name="Vesth T.C."/>
            <person name="Nybo J."/>
            <person name="Theobald S."/>
            <person name="Brandl J."/>
            <person name="Frisvad J.C."/>
            <person name="Nielsen K.F."/>
            <person name="Lyhne E.K."/>
            <person name="Kogle M.E."/>
            <person name="Kuo A."/>
            <person name="Riley R."/>
            <person name="Clum A."/>
            <person name="Nolan M."/>
            <person name="Lipzen A."/>
            <person name="Salamov A."/>
            <person name="Henrissat B."/>
            <person name="Wiebenga A."/>
            <person name="De Vries R.P."/>
            <person name="Grigoriev I.V."/>
            <person name="Mortensen U.H."/>
            <person name="Andersen M.R."/>
            <person name="Baker S.E."/>
        </authorList>
    </citation>
    <scope>NUCLEOTIDE SEQUENCE [LARGE SCALE GENOMIC DNA]</scope>
    <source>
        <strain evidence="2 3">CBS 121591</strain>
    </source>
</reference>
<dbReference type="AlphaFoldDB" id="A0A319CBQ1"/>
<organism evidence="2 3">
    <name type="scientific">Aspergillus uvarum CBS 121591</name>
    <dbReference type="NCBI Taxonomy" id="1448315"/>
    <lineage>
        <taxon>Eukaryota</taxon>
        <taxon>Fungi</taxon>
        <taxon>Dikarya</taxon>
        <taxon>Ascomycota</taxon>
        <taxon>Pezizomycotina</taxon>
        <taxon>Eurotiomycetes</taxon>
        <taxon>Eurotiomycetidae</taxon>
        <taxon>Eurotiales</taxon>
        <taxon>Aspergillaceae</taxon>
        <taxon>Aspergillus</taxon>
        <taxon>Aspergillus subgen. Circumdati</taxon>
    </lineage>
</organism>
<name>A0A319CBQ1_9EURO</name>
<dbReference type="EMBL" id="KZ821705">
    <property type="protein sequence ID" value="PYH80957.1"/>
    <property type="molecule type" value="Genomic_DNA"/>
</dbReference>
<evidence type="ECO:0000313" key="3">
    <source>
        <dbReference type="Proteomes" id="UP000248340"/>
    </source>
</evidence>
<evidence type="ECO:0000313" key="2">
    <source>
        <dbReference type="EMBL" id="PYH80957.1"/>
    </source>
</evidence>
<dbReference type="GeneID" id="37139743"/>
<evidence type="ECO:0000256" key="1">
    <source>
        <dbReference type="SAM" id="SignalP"/>
    </source>
</evidence>
<dbReference type="RefSeq" id="XP_025491157.1">
    <property type="nucleotide sequence ID" value="XM_025637002.1"/>
</dbReference>
<feature type="signal peptide" evidence="1">
    <location>
        <begin position="1"/>
        <end position="18"/>
    </location>
</feature>
<accession>A0A319CBQ1</accession>